<feature type="region of interest" description="Disordered" evidence="1">
    <location>
        <begin position="102"/>
        <end position="133"/>
    </location>
</feature>
<feature type="compositionally biased region" description="Basic and acidic residues" evidence="1">
    <location>
        <begin position="107"/>
        <end position="133"/>
    </location>
</feature>
<keyword evidence="3" id="KW-1185">Reference proteome</keyword>
<reference evidence="2 3" key="1">
    <citation type="submission" date="2024-05" db="EMBL/GenBank/DDBJ databases">
        <title>A draft genome resource for the thread blight pathogen Marasmius tenuissimus strain MS-2.</title>
        <authorList>
            <person name="Yulfo-Soto G.E."/>
            <person name="Baruah I.K."/>
            <person name="Amoako-Attah I."/>
            <person name="Bukari Y."/>
            <person name="Meinhardt L.W."/>
            <person name="Bailey B.A."/>
            <person name="Cohen S.P."/>
        </authorList>
    </citation>
    <scope>NUCLEOTIDE SEQUENCE [LARGE SCALE GENOMIC DNA]</scope>
    <source>
        <strain evidence="2 3">MS-2</strain>
    </source>
</reference>
<dbReference type="Proteomes" id="UP001437256">
    <property type="component" value="Unassembled WGS sequence"/>
</dbReference>
<accession>A0ABR2ZXZ6</accession>
<comment type="caution">
    <text evidence="2">The sequence shown here is derived from an EMBL/GenBank/DDBJ whole genome shotgun (WGS) entry which is preliminary data.</text>
</comment>
<organism evidence="2 3">
    <name type="scientific">Marasmius tenuissimus</name>
    <dbReference type="NCBI Taxonomy" id="585030"/>
    <lineage>
        <taxon>Eukaryota</taxon>
        <taxon>Fungi</taxon>
        <taxon>Dikarya</taxon>
        <taxon>Basidiomycota</taxon>
        <taxon>Agaricomycotina</taxon>
        <taxon>Agaricomycetes</taxon>
        <taxon>Agaricomycetidae</taxon>
        <taxon>Agaricales</taxon>
        <taxon>Marasmiineae</taxon>
        <taxon>Marasmiaceae</taxon>
        <taxon>Marasmius</taxon>
    </lineage>
</organism>
<feature type="region of interest" description="Disordered" evidence="1">
    <location>
        <begin position="24"/>
        <end position="65"/>
    </location>
</feature>
<protein>
    <submittedName>
        <fullName evidence="2">Uncharacterized protein</fullName>
    </submittedName>
</protein>
<feature type="compositionally biased region" description="Basic and acidic residues" evidence="1">
    <location>
        <begin position="29"/>
        <end position="55"/>
    </location>
</feature>
<evidence type="ECO:0000313" key="2">
    <source>
        <dbReference type="EMBL" id="KAL0066034.1"/>
    </source>
</evidence>
<sequence length="133" mass="15312">MAQRTQTLLTTNKAGPYRDILNAFTLPDGTRKDQEEEPVRFEPPREYNHSPRRAQDIPSWPPPRLDPPFLFTHAAEFGEDPEVTARRLKRAATLEESLAHGYGVGRSDIRAERDEVDTGKDEDTRRRLTERDV</sequence>
<dbReference type="EMBL" id="JBBXMP010000039">
    <property type="protein sequence ID" value="KAL0066034.1"/>
    <property type="molecule type" value="Genomic_DNA"/>
</dbReference>
<evidence type="ECO:0000313" key="3">
    <source>
        <dbReference type="Proteomes" id="UP001437256"/>
    </source>
</evidence>
<name>A0ABR2ZXZ6_9AGAR</name>
<gene>
    <name evidence="2" type="ORF">AAF712_006862</name>
</gene>
<evidence type="ECO:0000256" key="1">
    <source>
        <dbReference type="SAM" id="MobiDB-lite"/>
    </source>
</evidence>
<proteinExistence type="predicted"/>